<gene>
    <name evidence="1" type="ORF">SAMN05421670_3601</name>
</gene>
<dbReference type="EMBL" id="FOXU01000009">
    <property type="protein sequence ID" value="SFQ72128.1"/>
    <property type="molecule type" value="Genomic_DNA"/>
</dbReference>
<reference evidence="2" key="1">
    <citation type="submission" date="2016-10" db="EMBL/GenBank/DDBJ databases">
        <authorList>
            <person name="Varghese N."/>
            <person name="Submissions S."/>
        </authorList>
    </citation>
    <scope>NUCLEOTIDE SEQUENCE [LARGE SCALE GENOMIC DNA]</scope>
    <source>
        <strain evidence="2">DSM 11706</strain>
    </source>
</reference>
<evidence type="ECO:0000313" key="2">
    <source>
        <dbReference type="Proteomes" id="UP000198734"/>
    </source>
</evidence>
<organism evidence="1 2">
    <name type="scientific">Psychrobacillus psychrotolerans</name>
    <dbReference type="NCBI Taxonomy" id="126156"/>
    <lineage>
        <taxon>Bacteria</taxon>
        <taxon>Bacillati</taxon>
        <taxon>Bacillota</taxon>
        <taxon>Bacilli</taxon>
        <taxon>Bacillales</taxon>
        <taxon>Bacillaceae</taxon>
        <taxon>Psychrobacillus</taxon>
    </lineage>
</organism>
<keyword evidence="2" id="KW-1185">Reference proteome</keyword>
<name>A0A1I6ATU5_9BACI</name>
<sequence length="90" mass="11027">MDFLEQEIVDVKEFKVTYFFDEDHYIRRFIYAESQEKVEELIQNERDGYISFTDSREIYHELNTRRVRVTQIAEYHRIDKTKKASGIDKI</sequence>
<proteinExistence type="predicted"/>
<evidence type="ECO:0000313" key="1">
    <source>
        <dbReference type="EMBL" id="SFQ72128.1"/>
    </source>
</evidence>
<protein>
    <submittedName>
        <fullName evidence="1">Uncharacterized protein</fullName>
    </submittedName>
</protein>
<dbReference type="Proteomes" id="UP000198734">
    <property type="component" value="Unassembled WGS sequence"/>
</dbReference>
<dbReference type="AlphaFoldDB" id="A0A1I6ATU5"/>
<accession>A0A1I6ATU5</accession>